<evidence type="ECO:0000313" key="1">
    <source>
        <dbReference type="EMBL" id="CAB4154052.1"/>
    </source>
</evidence>
<organism evidence="1">
    <name type="scientific">uncultured Caudovirales phage</name>
    <dbReference type="NCBI Taxonomy" id="2100421"/>
    <lineage>
        <taxon>Viruses</taxon>
        <taxon>Duplodnaviria</taxon>
        <taxon>Heunggongvirae</taxon>
        <taxon>Uroviricota</taxon>
        <taxon>Caudoviricetes</taxon>
        <taxon>Peduoviridae</taxon>
        <taxon>Maltschvirus</taxon>
        <taxon>Maltschvirus maltsch</taxon>
    </lineage>
</organism>
<dbReference type="EMBL" id="LR796607">
    <property type="protein sequence ID" value="CAB4154052.1"/>
    <property type="molecule type" value="Genomic_DNA"/>
</dbReference>
<sequence>LKALKKAMEKYGEALVLEIVKQLKSADKIATGALAKSVDYELIEALDSIAVNILSLDYMEVVDGGRRKGAKAPPTDVIVKWMKVRKIKGRDKRGRFIKDKSAAFLIARAIGKNGIKPTFVIKKSINKLKSLQQKLLTEAAVEDMTKMIQGVFLNNL</sequence>
<accession>A0A6J5N5K2</accession>
<reference evidence="1" key="1">
    <citation type="submission" date="2020-04" db="EMBL/GenBank/DDBJ databases">
        <authorList>
            <person name="Chiriac C."/>
            <person name="Salcher M."/>
            <person name="Ghai R."/>
            <person name="Kavagutti S V."/>
        </authorList>
    </citation>
    <scope>NUCLEOTIDE SEQUENCE</scope>
</reference>
<gene>
    <name evidence="1" type="ORF">UFOVP630_1</name>
</gene>
<protein>
    <submittedName>
        <fullName evidence="1">Uncharacterized protein</fullName>
    </submittedName>
</protein>
<name>A0A6J5N5K2_9CAUD</name>
<feature type="non-terminal residue" evidence="1">
    <location>
        <position position="1"/>
    </location>
</feature>
<proteinExistence type="predicted"/>